<dbReference type="PANTHER" id="PTHR42648:SF27">
    <property type="entry name" value="RNA-DIRECTED DNA POLYMERASE"/>
    <property type="match status" value="1"/>
</dbReference>
<comment type="caution">
    <text evidence="1">The sequence shown here is derived from an EMBL/GenBank/DDBJ whole genome shotgun (WGS) entry which is preliminary data.</text>
</comment>
<dbReference type="InterPro" id="IPR012337">
    <property type="entry name" value="RNaseH-like_sf"/>
</dbReference>
<accession>A0AAW2MF22</accession>
<evidence type="ECO:0000313" key="1">
    <source>
        <dbReference type="EMBL" id="KAL0329215.1"/>
    </source>
</evidence>
<reference evidence="1" key="2">
    <citation type="journal article" date="2024" name="Plant">
        <title>Genomic evolution and insights into agronomic trait innovations of Sesamum species.</title>
        <authorList>
            <person name="Miao H."/>
            <person name="Wang L."/>
            <person name="Qu L."/>
            <person name="Liu H."/>
            <person name="Sun Y."/>
            <person name="Le M."/>
            <person name="Wang Q."/>
            <person name="Wei S."/>
            <person name="Zheng Y."/>
            <person name="Lin W."/>
            <person name="Duan Y."/>
            <person name="Cao H."/>
            <person name="Xiong S."/>
            <person name="Wang X."/>
            <person name="Wei L."/>
            <person name="Li C."/>
            <person name="Ma Q."/>
            <person name="Ju M."/>
            <person name="Zhao R."/>
            <person name="Li G."/>
            <person name="Mu C."/>
            <person name="Tian Q."/>
            <person name="Mei H."/>
            <person name="Zhang T."/>
            <person name="Gao T."/>
            <person name="Zhang H."/>
        </authorList>
    </citation>
    <scope>NUCLEOTIDE SEQUENCE</scope>
    <source>
        <strain evidence="1">G02</strain>
    </source>
</reference>
<dbReference type="SUPFAM" id="SSF53098">
    <property type="entry name" value="Ribonuclease H-like"/>
    <property type="match status" value="1"/>
</dbReference>
<dbReference type="InterPro" id="IPR036397">
    <property type="entry name" value="RNaseH_sf"/>
</dbReference>
<dbReference type="Gene3D" id="3.30.420.10">
    <property type="entry name" value="Ribonuclease H-like superfamily/Ribonuclease H"/>
    <property type="match status" value="1"/>
</dbReference>
<dbReference type="PANTHER" id="PTHR42648">
    <property type="entry name" value="TRANSPOSASE, PUTATIVE-RELATED"/>
    <property type="match status" value="1"/>
</dbReference>
<dbReference type="EMBL" id="JACGWJ010000022">
    <property type="protein sequence ID" value="KAL0329215.1"/>
    <property type="molecule type" value="Genomic_DNA"/>
</dbReference>
<dbReference type="GO" id="GO:0003676">
    <property type="term" value="F:nucleic acid binding"/>
    <property type="evidence" value="ECO:0007669"/>
    <property type="project" value="InterPro"/>
</dbReference>
<evidence type="ECO:0008006" key="2">
    <source>
        <dbReference type="Google" id="ProtNLM"/>
    </source>
</evidence>
<dbReference type="InterPro" id="IPR039537">
    <property type="entry name" value="Retrotran_Ty1/copia-like"/>
</dbReference>
<sequence length="237" mass="27156">MKEVYAILDKHTRYVATKEFFKAKMTEGSSVQEHGVKMLSLVEKARGPKVGPDNDMYIDVMIKKYEPSVLIGEASTSKAKGKRIGRWKKKKGKAKGKTIVVAKDAKSAPVAPGGQGKEGRVFQQQSRANDGCTHCLERHWKRIVPIYLPIKTSVDHWILRWRGFSYFITFIDDHSRHGYVYLMRYKSEAFVRFKEFKLEAENQTDRKIKTLRSNPGGEYLSGEFIDYLSAHFSGRLS</sequence>
<gene>
    <name evidence="1" type="ORF">Sradi_4908200</name>
</gene>
<proteinExistence type="predicted"/>
<reference evidence="1" key="1">
    <citation type="submission" date="2020-06" db="EMBL/GenBank/DDBJ databases">
        <authorList>
            <person name="Li T."/>
            <person name="Hu X."/>
            <person name="Zhang T."/>
            <person name="Song X."/>
            <person name="Zhang H."/>
            <person name="Dai N."/>
            <person name="Sheng W."/>
            <person name="Hou X."/>
            <person name="Wei L."/>
        </authorList>
    </citation>
    <scope>NUCLEOTIDE SEQUENCE</scope>
    <source>
        <strain evidence="1">G02</strain>
        <tissue evidence="1">Leaf</tissue>
    </source>
</reference>
<protein>
    <recommendedName>
        <fullName evidence="2">Integrase catalytic domain-containing protein</fullName>
    </recommendedName>
</protein>
<name>A0AAW2MF22_SESRA</name>
<organism evidence="1">
    <name type="scientific">Sesamum radiatum</name>
    <name type="common">Black benniseed</name>
    <dbReference type="NCBI Taxonomy" id="300843"/>
    <lineage>
        <taxon>Eukaryota</taxon>
        <taxon>Viridiplantae</taxon>
        <taxon>Streptophyta</taxon>
        <taxon>Embryophyta</taxon>
        <taxon>Tracheophyta</taxon>
        <taxon>Spermatophyta</taxon>
        <taxon>Magnoliopsida</taxon>
        <taxon>eudicotyledons</taxon>
        <taxon>Gunneridae</taxon>
        <taxon>Pentapetalae</taxon>
        <taxon>asterids</taxon>
        <taxon>lamiids</taxon>
        <taxon>Lamiales</taxon>
        <taxon>Pedaliaceae</taxon>
        <taxon>Sesamum</taxon>
    </lineage>
</organism>
<dbReference type="AlphaFoldDB" id="A0AAW2MF22"/>